<name>A0A336M3R5_CULSO</name>
<accession>A0A336M3R5</accession>
<feature type="domain" description="CHK kinase-like" evidence="2">
    <location>
        <begin position="121"/>
        <end position="311"/>
    </location>
</feature>
<dbReference type="OMA" id="PHLEMIV"/>
<dbReference type="PANTHER" id="PTHR11012">
    <property type="entry name" value="PROTEIN KINASE-LIKE DOMAIN-CONTAINING"/>
    <property type="match status" value="1"/>
</dbReference>
<dbReference type="SUPFAM" id="SSF56112">
    <property type="entry name" value="Protein kinase-like (PK-like)"/>
    <property type="match status" value="1"/>
</dbReference>
<organism evidence="3">
    <name type="scientific">Culicoides sonorensis</name>
    <name type="common">Biting midge</name>
    <dbReference type="NCBI Taxonomy" id="179676"/>
    <lineage>
        <taxon>Eukaryota</taxon>
        <taxon>Metazoa</taxon>
        <taxon>Ecdysozoa</taxon>
        <taxon>Arthropoda</taxon>
        <taxon>Hexapoda</taxon>
        <taxon>Insecta</taxon>
        <taxon>Pterygota</taxon>
        <taxon>Neoptera</taxon>
        <taxon>Endopterygota</taxon>
        <taxon>Diptera</taxon>
        <taxon>Nematocera</taxon>
        <taxon>Chironomoidea</taxon>
        <taxon>Ceratopogonidae</taxon>
        <taxon>Ceratopogoninae</taxon>
        <taxon>Culicoides</taxon>
        <taxon>Monoculicoides</taxon>
    </lineage>
</organism>
<dbReference type="Gene3D" id="3.90.1200.10">
    <property type="match status" value="1"/>
</dbReference>
<evidence type="ECO:0000256" key="1">
    <source>
        <dbReference type="SAM" id="Phobius"/>
    </source>
</evidence>
<dbReference type="EMBL" id="UFQT01000397">
    <property type="protein sequence ID" value="SSX23981.1"/>
    <property type="molecule type" value="Genomic_DNA"/>
</dbReference>
<feature type="transmembrane region" description="Helical" evidence="1">
    <location>
        <begin position="331"/>
        <end position="350"/>
    </location>
</feature>
<keyword evidence="1" id="KW-0812">Transmembrane</keyword>
<keyword evidence="1" id="KW-0472">Membrane</keyword>
<dbReference type="InterPro" id="IPR015897">
    <property type="entry name" value="CHK_kinase-like"/>
</dbReference>
<dbReference type="SMART" id="SM00587">
    <property type="entry name" value="CHK"/>
    <property type="match status" value="1"/>
</dbReference>
<dbReference type="AlphaFoldDB" id="A0A336M3R5"/>
<dbReference type="VEuPathDB" id="VectorBase:CSON009902"/>
<sequence length="391" mass="46003">MVKWLDQEFFELALRTGYGDPNIEVGQISLRTGTHDGDNYISSVYRSILSYRNRKTNVVRPHLEMIVKLIAAKMSTSLSDCVPFQTEVAMYQEIIPQIENLLHESVAPRLLYATKKPYHALVYEDAYQNGYRVVNIRHDLENTLFIADKLGKWHAATYHLGKRQPNNMQHFDRGLFSHKNAEGVKFIQNTLDIFINVAIYWSGFDKYVQKMNSFRSKFEQNMKKLYEIERNDKFTVLNHGDLNYHNILLKYDETHNRLVDLLFIDFQLSVFGTAAIDLYCLLFLITTDEVRDFRSQILRHYHSSFVKALQSFGYSDNIPTFDDLNDEMEKFNFLEIVMAVCIMPFFYVGIVNKKEKDDKAARFDPDLRKKIFHLEEYKNFIEPVLAEHFNC</sequence>
<protein>
    <submittedName>
        <fullName evidence="3">CSON009902 protein</fullName>
    </submittedName>
</protein>
<dbReference type="InterPro" id="IPR011009">
    <property type="entry name" value="Kinase-like_dom_sf"/>
</dbReference>
<dbReference type="PANTHER" id="PTHR11012:SF56">
    <property type="entry name" value="CHK KINASE-LIKE DOMAIN-CONTAINING PROTEIN-RELATED"/>
    <property type="match status" value="1"/>
</dbReference>
<dbReference type="InterPro" id="IPR004119">
    <property type="entry name" value="EcKL"/>
</dbReference>
<evidence type="ECO:0000259" key="2">
    <source>
        <dbReference type="SMART" id="SM00587"/>
    </source>
</evidence>
<gene>
    <name evidence="3" type="primary">CSON009902</name>
</gene>
<reference evidence="3" key="1">
    <citation type="submission" date="2018-07" db="EMBL/GenBank/DDBJ databases">
        <authorList>
            <person name="Quirk P.G."/>
            <person name="Krulwich T.A."/>
        </authorList>
    </citation>
    <scope>NUCLEOTIDE SEQUENCE</scope>
</reference>
<keyword evidence="1" id="KW-1133">Transmembrane helix</keyword>
<evidence type="ECO:0000313" key="3">
    <source>
        <dbReference type="EMBL" id="SSX23981.1"/>
    </source>
</evidence>
<proteinExistence type="predicted"/>
<dbReference type="Pfam" id="PF02958">
    <property type="entry name" value="EcKL"/>
    <property type="match status" value="1"/>
</dbReference>